<evidence type="ECO:0000313" key="3">
    <source>
        <dbReference type="Proteomes" id="UP000605846"/>
    </source>
</evidence>
<evidence type="ECO:0000313" key="2">
    <source>
        <dbReference type="EMBL" id="KAF7726953.1"/>
    </source>
</evidence>
<gene>
    <name evidence="2" type="ORF">EC973_008148</name>
</gene>
<dbReference type="PANTHER" id="PTHR33875">
    <property type="entry name" value="OS09G0542200 PROTEIN"/>
    <property type="match status" value="1"/>
</dbReference>
<dbReference type="SUPFAM" id="SSF52833">
    <property type="entry name" value="Thioredoxin-like"/>
    <property type="match status" value="1"/>
</dbReference>
<keyword evidence="3" id="KW-1185">Reference proteome</keyword>
<dbReference type="AlphaFoldDB" id="A0A8H7BLB1"/>
<organism evidence="2 3">
    <name type="scientific">Apophysomyces ossiformis</name>
    <dbReference type="NCBI Taxonomy" id="679940"/>
    <lineage>
        <taxon>Eukaryota</taxon>
        <taxon>Fungi</taxon>
        <taxon>Fungi incertae sedis</taxon>
        <taxon>Mucoromycota</taxon>
        <taxon>Mucoromycotina</taxon>
        <taxon>Mucoromycetes</taxon>
        <taxon>Mucorales</taxon>
        <taxon>Mucorineae</taxon>
        <taxon>Mucoraceae</taxon>
        <taxon>Apophysomyces</taxon>
    </lineage>
</organism>
<feature type="domain" description="Thioredoxin-like fold" evidence="1">
    <location>
        <begin position="9"/>
        <end position="113"/>
    </location>
</feature>
<comment type="caution">
    <text evidence="2">The sequence shown here is derived from an EMBL/GenBank/DDBJ whole genome shotgun (WGS) entry which is preliminary data.</text>
</comment>
<reference evidence="2" key="1">
    <citation type="submission" date="2020-01" db="EMBL/GenBank/DDBJ databases">
        <title>Genome Sequencing of Three Apophysomyces-Like Fungal Strains Confirms a Novel Fungal Genus in the Mucoromycota with divergent Burkholderia-like Endosymbiotic Bacteria.</title>
        <authorList>
            <person name="Stajich J.E."/>
            <person name="Macias A.M."/>
            <person name="Carter-House D."/>
            <person name="Lovett B."/>
            <person name="Kasson L.R."/>
            <person name="Berry K."/>
            <person name="Grigoriev I."/>
            <person name="Chang Y."/>
            <person name="Spatafora J."/>
            <person name="Kasson M.T."/>
        </authorList>
    </citation>
    <scope>NUCLEOTIDE SEQUENCE</scope>
    <source>
        <strain evidence="2">NRRL A-21654</strain>
    </source>
</reference>
<protein>
    <recommendedName>
        <fullName evidence="1">Thioredoxin-like fold domain-containing protein</fullName>
    </recommendedName>
</protein>
<accession>A0A8H7BLB1</accession>
<dbReference type="InterPro" id="IPR036249">
    <property type="entry name" value="Thioredoxin-like_sf"/>
</dbReference>
<dbReference type="Proteomes" id="UP000605846">
    <property type="component" value="Unassembled WGS sequence"/>
</dbReference>
<dbReference type="InterPro" id="IPR012336">
    <property type="entry name" value="Thioredoxin-like_fold"/>
</dbReference>
<evidence type="ECO:0000259" key="1">
    <source>
        <dbReference type="Pfam" id="PF13462"/>
    </source>
</evidence>
<dbReference type="Gene3D" id="3.40.30.10">
    <property type="entry name" value="Glutaredoxin"/>
    <property type="match status" value="1"/>
</dbReference>
<proteinExistence type="predicted"/>
<dbReference type="OrthoDB" id="37297at2759"/>
<dbReference type="PANTHER" id="PTHR33875:SF2">
    <property type="entry name" value="ACR183CP"/>
    <property type="match status" value="1"/>
</dbReference>
<name>A0A8H7BLB1_9FUNG</name>
<sequence length="200" mass="22704">MALAPQFAGHRLGSGLAPHTLEVYLDYVCPFSAKIYKKIREEVWPYVEQHHANQLQFIFRQQVQPWHATSTLVHEAALAVEKVDSSKFFEFSDLLFSRQTEYFDEAVENKTRRELTNQLVELAGKVGVSNEKVRDLLVNGEGTPKNQGNGVTNDLKLCIKLGRQNGIHVSPTVVFDGLRDDSVSSGWELAQWKEYLKSKL</sequence>
<dbReference type="Pfam" id="PF13462">
    <property type="entry name" value="Thioredoxin_4"/>
    <property type="match status" value="1"/>
</dbReference>
<dbReference type="EMBL" id="JABAYA010000068">
    <property type="protein sequence ID" value="KAF7726953.1"/>
    <property type="molecule type" value="Genomic_DNA"/>
</dbReference>